<dbReference type="SMART" id="SM00421">
    <property type="entry name" value="HTH_LUXR"/>
    <property type="match status" value="1"/>
</dbReference>
<dbReference type="Proteomes" id="UP000280696">
    <property type="component" value="Unassembled WGS sequence"/>
</dbReference>
<comment type="caution">
    <text evidence="3">The sequence shown here is derived from an EMBL/GenBank/DDBJ whole genome shotgun (WGS) entry which is preliminary data.</text>
</comment>
<dbReference type="SUPFAM" id="SSF46894">
    <property type="entry name" value="C-terminal effector domain of the bipartite response regulators"/>
    <property type="match status" value="1"/>
</dbReference>
<dbReference type="GO" id="GO:0006355">
    <property type="term" value="P:regulation of DNA-templated transcription"/>
    <property type="evidence" value="ECO:0007669"/>
    <property type="project" value="InterPro"/>
</dbReference>
<reference evidence="3 4" key="1">
    <citation type="submission" date="2018-09" db="EMBL/GenBank/DDBJ databases">
        <title>Murine metabolic-syndrome-specific gut microbial biobank.</title>
        <authorList>
            <person name="Liu C."/>
        </authorList>
    </citation>
    <scope>NUCLEOTIDE SEQUENCE [LARGE SCALE GENOMIC DNA]</scope>
    <source>
        <strain evidence="3 4">0.1xD8-82</strain>
    </source>
</reference>
<dbReference type="InterPro" id="IPR016032">
    <property type="entry name" value="Sig_transdc_resp-reg_C-effctor"/>
</dbReference>
<gene>
    <name evidence="3" type="ORF">D7V94_19785</name>
</gene>
<keyword evidence="1" id="KW-0238">DNA-binding</keyword>
<proteinExistence type="predicted"/>
<evidence type="ECO:0000256" key="1">
    <source>
        <dbReference type="ARBA" id="ARBA00023125"/>
    </source>
</evidence>
<dbReference type="InterPro" id="IPR059106">
    <property type="entry name" value="WHD_MalT"/>
</dbReference>
<dbReference type="InterPro" id="IPR036388">
    <property type="entry name" value="WH-like_DNA-bd_sf"/>
</dbReference>
<dbReference type="Pfam" id="PF25873">
    <property type="entry name" value="WHD_MalT"/>
    <property type="match status" value="1"/>
</dbReference>
<dbReference type="Gene3D" id="1.10.10.10">
    <property type="entry name" value="Winged helix-like DNA-binding domain superfamily/Winged helix DNA-binding domain"/>
    <property type="match status" value="1"/>
</dbReference>
<dbReference type="InterPro" id="IPR041617">
    <property type="entry name" value="TPR_MalT"/>
</dbReference>
<keyword evidence="4" id="KW-1185">Reference proteome</keyword>
<evidence type="ECO:0000313" key="3">
    <source>
        <dbReference type="EMBL" id="RKI88185.1"/>
    </source>
</evidence>
<dbReference type="GO" id="GO:0003677">
    <property type="term" value="F:DNA binding"/>
    <property type="evidence" value="ECO:0007669"/>
    <property type="project" value="UniProtKB-KW"/>
</dbReference>
<dbReference type="CDD" id="cd06170">
    <property type="entry name" value="LuxR_C_like"/>
    <property type="match status" value="1"/>
</dbReference>
<dbReference type="EMBL" id="RAYQ01000031">
    <property type="protein sequence ID" value="RKI88185.1"/>
    <property type="molecule type" value="Genomic_DNA"/>
</dbReference>
<protein>
    <recommendedName>
        <fullName evidence="2">HTH luxR-type domain-containing protein</fullName>
    </recommendedName>
</protein>
<dbReference type="OrthoDB" id="3177100at2"/>
<dbReference type="InterPro" id="IPR011990">
    <property type="entry name" value="TPR-like_helical_dom_sf"/>
</dbReference>
<dbReference type="InterPro" id="IPR027417">
    <property type="entry name" value="P-loop_NTPase"/>
</dbReference>
<dbReference type="PANTHER" id="PTHR43214">
    <property type="entry name" value="TWO-COMPONENT RESPONSE REGULATOR"/>
    <property type="match status" value="1"/>
</dbReference>
<dbReference type="SUPFAM" id="SSF52540">
    <property type="entry name" value="P-loop containing nucleoside triphosphate hydrolases"/>
    <property type="match status" value="1"/>
</dbReference>
<dbReference type="InterPro" id="IPR000792">
    <property type="entry name" value="Tscrpt_reg_LuxR_C"/>
</dbReference>
<dbReference type="RefSeq" id="WP_120472034.1">
    <property type="nucleotide sequence ID" value="NZ_RAYQ01000031.1"/>
</dbReference>
<dbReference type="InterPro" id="IPR039420">
    <property type="entry name" value="WalR-like"/>
</dbReference>
<dbReference type="Gene3D" id="1.25.40.10">
    <property type="entry name" value="Tetratricopeptide repeat domain"/>
    <property type="match status" value="1"/>
</dbReference>
<dbReference type="Pfam" id="PF00196">
    <property type="entry name" value="GerE"/>
    <property type="match status" value="1"/>
</dbReference>
<dbReference type="Pfam" id="PF17874">
    <property type="entry name" value="TPR_MalT"/>
    <property type="match status" value="1"/>
</dbReference>
<dbReference type="AlphaFoldDB" id="A0A3A9APC0"/>
<name>A0A3A9APC0_9FIRM</name>
<evidence type="ECO:0000313" key="4">
    <source>
        <dbReference type="Proteomes" id="UP000280696"/>
    </source>
</evidence>
<organism evidence="3 4">
    <name type="scientific">Parablautia intestinalis</name>
    <dbReference type="NCBI Taxonomy" id="2320100"/>
    <lineage>
        <taxon>Bacteria</taxon>
        <taxon>Bacillati</taxon>
        <taxon>Bacillota</taxon>
        <taxon>Clostridia</taxon>
        <taxon>Lachnospirales</taxon>
        <taxon>Lachnospiraceae</taxon>
        <taxon>Parablautia</taxon>
    </lineage>
</organism>
<sequence length="805" mass="90818">MDKGYIAPQTALKKLRAAKGLGQTVYICGATGYGKTELVRQYLSRRRYRYISCAEDATGLLEMAEEVREETVQSAPAQGFRKEKEAQPRMVIVVDDMHLLKNAEGRRAVLSLAGRSDIWLILICRSPIPAWLMPLYIKGGFLVITEEDLRLGKKEISSYMESQRLPVTEEELAFVAERSQGNAYTVRHTALKMLEGMRPGPEMAEEIVEAFAAYLESHVMVQWACDLLEFLMQVSVTDEFTLPLAEMITGNRHAPELLERAVETGNFLSCKDGTYRLRPELIRALRRRAAKEYSAQERADHAYNAGLYYEMQGQIVPALIMYEKCGNKERIRELLIRNARLNPGNGHYFELRRYYLQMEEKELEEGPVLMAGMSMLYSLLMQEEESEYWYRKLEKFASSAKGGQKREAVSRLAYLDIALPHRGSADMIDIMKRMPALIFDRGMSLPEFSVTSNYPSTMNGGKDFCHWSREDRKLAATIGKLVERVLGRYGKGLVKVALGESLYEKGEDAYEVLTLLARAKLEAEGGGMTEIAFAAVGLQVRLDTLQGEIQTASAVLASFEKGVREQGAVQLLPNIGALKCRLALYQGDREAVSAWMAQAPDEDREFCIMERYRYLTKVRCYLSLGEYLKAQALLEKLRYYTEKCRRTYIRMEVSLLSAIAKYRTGGAWKEEFLSALKEACGYHFIRLISEEGAAAQELFAAAGKNLLEKEIPDKKWLSRLTEETGKVAVRYPVYLKGQLAKAPDFCEAALSVLRLQAEGKSVGKIAQELSMKEATVKYHAKENYRKLGVSGKADAVLAARNLGIL</sequence>
<feature type="domain" description="HTH luxR-type" evidence="2">
    <location>
        <begin position="738"/>
        <end position="803"/>
    </location>
</feature>
<accession>A0A3A9APC0</accession>
<dbReference type="Gene3D" id="3.40.50.300">
    <property type="entry name" value="P-loop containing nucleotide triphosphate hydrolases"/>
    <property type="match status" value="1"/>
</dbReference>
<dbReference type="PROSITE" id="PS50043">
    <property type="entry name" value="HTH_LUXR_2"/>
    <property type="match status" value="1"/>
</dbReference>
<evidence type="ECO:0000259" key="2">
    <source>
        <dbReference type="PROSITE" id="PS50043"/>
    </source>
</evidence>